<evidence type="ECO:0000256" key="5">
    <source>
        <dbReference type="ARBA" id="ARBA00023004"/>
    </source>
</evidence>
<feature type="binding site" evidence="11">
    <location>
        <position position="32"/>
    </location>
    <ligand>
        <name>[4Fe-4S] cluster</name>
        <dbReference type="ChEBI" id="CHEBI:49883"/>
    </ligand>
</feature>
<dbReference type="KEGG" id="eke:EK0264_07535"/>
<dbReference type="GO" id="GO:0045454">
    <property type="term" value="P:cell redox homeostasis"/>
    <property type="evidence" value="ECO:0007669"/>
    <property type="project" value="TreeGrafter"/>
</dbReference>
<dbReference type="GO" id="GO:0045892">
    <property type="term" value="P:negative regulation of DNA-templated transcription"/>
    <property type="evidence" value="ECO:0007669"/>
    <property type="project" value="TreeGrafter"/>
</dbReference>
<feature type="binding site" evidence="11">
    <location>
        <position position="35"/>
    </location>
    <ligand>
        <name>[4Fe-4S] cluster</name>
        <dbReference type="ChEBI" id="CHEBI:49883"/>
    </ligand>
</feature>
<keyword evidence="10 11" id="KW-0804">Transcription</keyword>
<gene>
    <name evidence="11" type="primary">whiB</name>
    <name evidence="13" type="ORF">EK0264_07535</name>
</gene>
<evidence type="ECO:0000256" key="11">
    <source>
        <dbReference type="HAMAP-Rule" id="MF_01479"/>
    </source>
</evidence>
<comment type="function">
    <text evidence="11">Acts as a transcriptional regulator. Probably redox-responsive. The apo- but not holo-form probably binds DNA.</text>
</comment>
<keyword evidence="11" id="KW-0963">Cytoplasm</keyword>
<feature type="binding site" evidence="11">
    <location>
        <position position="10"/>
    </location>
    <ligand>
        <name>[4Fe-4S] cluster</name>
        <dbReference type="ChEBI" id="CHEBI:49883"/>
    </ligand>
</feature>
<keyword evidence="4 11" id="KW-0479">Metal-binding</keyword>
<evidence type="ECO:0000256" key="4">
    <source>
        <dbReference type="ARBA" id="ARBA00022723"/>
    </source>
</evidence>
<accession>A0A7L4YUH3</accession>
<evidence type="ECO:0000256" key="10">
    <source>
        <dbReference type="ARBA" id="ARBA00023163"/>
    </source>
</evidence>
<dbReference type="AlphaFoldDB" id="A0A7L4YUH3"/>
<dbReference type="GO" id="GO:0035731">
    <property type="term" value="F:dinitrosyl-iron complex binding"/>
    <property type="evidence" value="ECO:0007669"/>
    <property type="project" value="UniProtKB-UniRule"/>
</dbReference>
<feature type="domain" description="4Fe-4S Wbl-type" evidence="12">
    <location>
        <begin position="9"/>
        <end position="65"/>
    </location>
</feature>
<comment type="cofactor">
    <cofactor evidence="11">
        <name>[4Fe-4S] cluster</name>
        <dbReference type="ChEBI" id="CHEBI:49883"/>
    </cofactor>
    <text evidence="11">Binds 1 [4Fe-4S] cluster per subunit. Following nitrosylation of the [4Fe-4S] cluster binds 1 [4Fe-8(NO)] cluster per subunit.</text>
</comment>
<proteinExistence type="inferred from homology"/>
<keyword evidence="8 11" id="KW-0238">DNA-binding</keyword>
<evidence type="ECO:0000259" key="12">
    <source>
        <dbReference type="PROSITE" id="PS51674"/>
    </source>
</evidence>
<dbReference type="InterPro" id="IPR003482">
    <property type="entry name" value="Whib"/>
</dbReference>
<dbReference type="HAMAP" id="MF_01479">
    <property type="entry name" value="WhiB"/>
    <property type="match status" value="1"/>
</dbReference>
<dbReference type="GO" id="GO:0051539">
    <property type="term" value="F:4 iron, 4 sulfur cluster binding"/>
    <property type="evidence" value="ECO:0007669"/>
    <property type="project" value="UniProtKB-UniRule"/>
</dbReference>
<evidence type="ECO:0000313" key="14">
    <source>
        <dbReference type="Proteomes" id="UP000463857"/>
    </source>
</evidence>
<dbReference type="GO" id="GO:0047134">
    <property type="term" value="F:protein-disulfide reductase [NAD(P)H] activity"/>
    <property type="evidence" value="ECO:0007669"/>
    <property type="project" value="TreeGrafter"/>
</dbReference>
<evidence type="ECO:0000256" key="7">
    <source>
        <dbReference type="ARBA" id="ARBA00023015"/>
    </source>
</evidence>
<evidence type="ECO:0000256" key="9">
    <source>
        <dbReference type="ARBA" id="ARBA00023157"/>
    </source>
</evidence>
<dbReference type="GO" id="GO:0003677">
    <property type="term" value="F:DNA binding"/>
    <property type="evidence" value="ECO:0007669"/>
    <property type="project" value="UniProtKB-UniRule"/>
</dbReference>
<evidence type="ECO:0000256" key="6">
    <source>
        <dbReference type="ARBA" id="ARBA00023014"/>
    </source>
</evidence>
<sequence>MSEWASQARCMGTDPEELFVQGAAQHQAKKICSGCPVQLECLADALDNKTEFGVWGGATERERRAMLRRNPDVRSWRALLLSKAQEARGA</sequence>
<dbReference type="GO" id="GO:0005737">
    <property type="term" value="C:cytoplasm"/>
    <property type="evidence" value="ECO:0007669"/>
    <property type="project" value="UniProtKB-SubCell"/>
</dbReference>
<keyword evidence="6 11" id="KW-0411">Iron-sulfur</keyword>
<reference evidence="13 14" key="1">
    <citation type="journal article" date="2018" name="Int. J. Syst. Evol. Microbiol.">
        <title>Epidermidibacterium keratini gen. nov., sp. nov., a member of the family Sporichthyaceae, isolated from keratin epidermis.</title>
        <authorList>
            <person name="Lee D.G."/>
            <person name="Trujillo M.E."/>
            <person name="Kang S."/>
            <person name="Nam J.J."/>
            <person name="Kim Y.J."/>
        </authorList>
    </citation>
    <scope>NUCLEOTIDE SEQUENCE [LARGE SCALE GENOMIC DNA]</scope>
    <source>
        <strain evidence="13 14">EPI-7</strain>
    </source>
</reference>
<evidence type="ECO:0000256" key="1">
    <source>
        <dbReference type="ARBA" id="ARBA00004496"/>
    </source>
</evidence>
<keyword evidence="7 11" id="KW-0805">Transcription regulation</keyword>
<comment type="similarity">
    <text evidence="2 11">Belongs to the WhiB family.</text>
</comment>
<dbReference type="PROSITE" id="PS51674">
    <property type="entry name" value="4FE4S_WBL"/>
    <property type="match status" value="1"/>
</dbReference>
<keyword evidence="5 11" id="KW-0408">Iron</keyword>
<dbReference type="EMBL" id="CP047156">
    <property type="protein sequence ID" value="QHC02339.1"/>
    <property type="molecule type" value="Genomic_DNA"/>
</dbReference>
<feature type="binding site" evidence="11">
    <location>
        <position position="41"/>
    </location>
    <ligand>
        <name>[4Fe-4S] cluster</name>
        <dbReference type="ChEBI" id="CHEBI:49883"/>
    </ligand>
</feature>
<comment type="PTM">
    <text evidence="11">Upon Fe-S cluster removal intramolecular disulfide bonds are formed.</text>
</comment>
<dbReference type="GO" id="GO:0046872">
    <property type="term" value="F:metal ion binding"/>
    <property type="evidence" value="ECO:0007669"/>
    <property type="project" value="UniProtKB-KW"/>
</dbReference>
<organism evidence="13 14">
    <name type="scientific">Epidermidibacterium keratini</name>
    <dbReference type="NCBI Taxonomy" id="1891644"/>
    <lineage>
        <taxon>Bacteria</taxon>
        <taxon>Bacillati</taxon>
        <taxon>Actinomycetota</taxon>
        <taxon>Actinomycetes</taxon>
        <taxon>Sporichthyales</taxon>
        <taxon>Sporichthyaceae</taxon>
        <taxon>Epidermidibacterium</taxon>
    </lineage>
</organism>
<dbReference type="OrthoDB" id="4228525at2"/>
<keyword evidence="3 11" id="KW-0004">4Fe-4S</keyword>
<protein>
    <recommendedName>
        <fullName evidence="11">Transcriptional regulator WhiB</fullName>
    </recommendedName>
</protein>
<dbReference type="PANTHER" id="PTHR38839:SF7">
    <property type="entry name" value="TRANSCRIPTIONAL REGULATOR WHIB4"/>
    <property type="match status" value="1"/>
</dbReference>
<dbReference type="Pfam" id="PF02467">
    <property type="entry name" value="Whib"/>
    <property type="match status" value="1"/>
</dbReference>
<dbReference type="InterPro" id="IPR034768">
    <property type="entry name" value="4FE4S_WBL"/>
</dbReference>
<name>A0A7L4YUH3_9ACTN</name>
<dbReference type="PANTHER" id="PTHR38839">
    <property type="entry name" value="TRANSCRIPTIONAL REGULATOR WHID-RELATED"/>
    <property type="match status" value="1"/>
</dbReference>
<evidence type="ECO:0000313" key="13">
    <source>
        <dbReference type="EMBL" id="QHC02339.1"/>
    </source>
</evidence>
<evidence type="ECO:0000256" key="8">
    <source>
        <dbReference type="ARBA" id="ARBA00023125"/>
    </source>
</evidence>
<evidence type="ECO:0000256" key="2">
    <source>
        <dbReference type="ARBA" id="ARBA00006597"/>
    </source>
</evidence>
<evidence type="ECO:0000256" key="3">
    <source>
        <dbReference type="ARBA" id="ARBA00022485"/>
    </source>
</evidence>
<keyword evidence="14" id="KW-1185">Reference proteome</keyword>
<dbReference type="InParanoid" id="A0A7L4YUH3"/>
<comment type="PTM">
    <text evidence="11">The Fe-S cluster can be nitrosylated by nitric oxide (NO).</text>
</comment>
<comment type="subcellular location">
    <subcellularLocation>
        <location evidence="1 11">Cytoplasm</location>
    </subcellularLocation>
</comment>
<dbReference type="RefSeq" id="WP_159547454.1">
    <property type="nucleotide sequence ID" value="NZ_CP047156.1"/>
</dbReference>
<dbReference type="Proteomes" id="UP000463857">
    <property type="component" value="Chromosome"/>
</dbReference>
<keyword evidence="9 11" id="KW-1015">Disulfide bond</keyword>